<keyword evidence="2" id="KW-1185">Reference proteome</keyword>
<gene>
    <name evidence="1" type="ORF">DJ66_0427</name>
</gene>
<name>A0A0F4VKE4_9HYPH</name>
<dbReference type="PATRIC" id="fig|556287.9.peg.449"/>
<proteinExistence type="predicted"/>
<evidence type="ECO:0000313" key="2">
    <source>
        <dbReference type="Proteomes" id="UP000033731"/>
    </source>
</evidence>
<reference evidence="1 2" key="1">
    <citation type="journal article" date="2015" name="Phytopathology">
        <title>Genomes of Candidatus Liberibacter solanacearum haplotype A from New Zealand and the USA suggest significant genome plasticity in the species.</title>
        <authorList>
            <person name="Thompson S.M."/>
            <person name="Johnson C.P."/>
            <person name="Lu A.Y."/>
            <person name="Frampton R.A."/>
            <person name="Sullivan K.L."/>
            <person name="Fiers M.W."/>
            <person name="Crowhurst R.N."/>
            <person name="Pitman A.R."/>
            <person name="Scott I."/>
            <person name="Gudmestad N.C."/>
            <person name="Smith G.R."/>
        </authorList>
    </citation>
    <scope>NUCLEOTIDE SEQUENCE [LARGE SCALE GENOMIC DNA]</scope>
    <source>
        <strain evidence="1 2">LsoNZ1</strain>
    </source>
</reference>
<evidence type="ECO:0000313" key="1">
    <source>
        <dbReference type="EMBL" id="KJZ81705.1"/>
    </source>
</evidence>
<dbReference type="Proteomes" id="UP000033731">
    <property type="component" value="Unassembled WGS sequence"/>
</dbReference>
<organism evidence="1 2">
    <name type="scientific">Candidatus Liberibacter solanacearum</name>
    <dbReference type="NCBI Taxonomy" id="556287"/>
    <lineage>
        <taxon>Bacteria</taxon>
        <taxon>Pseudomonadati</taxon>
        <taxon>Pseudomonadota</taxon>
        <taxon>Alphaproteobacteria</taxon>
        <taxon>Hyphomicrobiales</taxon>
        <taxon>Rhizobiaceae</taxon>
        <taxon>Liberibacter</taxon>
    </lineage>
</organism>
<sequence length="52" mass="5885">MFLHNFLQLFGVLGGVGRYAKQTIRKKEANLVALFLIGQHDLCHESDMIITP</sequence>
<comment type="caution">
    <text evidence="1">The sequence shown here is derived from an EMBL/GenBank/DDBJ whole genome shotgun (WGS) entry which is preliminary data.</text>
</comment>
<dbReference type="RefSeq" id="WP_244463121.1">
    <property type="nucleotide sequence ID" value="NZ_JMTK01000002.1"/>
</dbReference>
<protein>
    <submittedName>
        <fullName evidence="1">Uncharacterized protein</fullName>
    </submittedName>
</protein>
<accession>A0A0F4VKE4</accession>
<dbReference type="EMBL" id="JMTK01000002">
    <property type="protein sequence ID" value="KJZ81705.1"/>
    <property type="molecule type" value="Genomic_DNA"/>
</dbReference>
<dbReference type="AlphaFoldDB" id="A0A0F4VKE4"/>